<sequence>MKTMLWLASCALAAGCAATNHVTPETMQIATAPLICRNADECAVWWHRAQDWVTRHSAYKVETATDSLIESAGPEGGSGKLAYQITKTANADGSATIGFAAHCDSMLGCRPDPWQAGAAFKQFVKTGTEKPLQLAPDAPTPASETGDAKDQG</sequence>
<dbReference type="AlphaFoldDB" id="A0A2T3XYH0"/>
<evidence type="ECO:0000313" key="3">
    <source>
        <dbReference type="Proteomes" id="UP000240638"/>
    </source>
</evidence>
<dbReference type="EMBL" id="PYUC01000003">
    <property type="protein sequence ID" value="PTB21560.1"/>
    <property type="molecule type" value="Genomic_DNA"/>
</dbReference>
<protein>
    <recommendedName>
        <fullName evidence="4">Lipoprotein</fullName>
    </recommendedName>
</protein>
<gene>
    <name evidence="2" type="ORF">C9I57_07940</name>
</gene>
<evidence type="ECO:0008006" key="4">
    <source>
        <dbReference type="Google" id="ProtNLM"/>
    </source>
</evidence>
<organism evidence="2 3">
    <name type="scientific">Trinickia symbiotica</name>
    <dbReference type="NCBI Taxonomy" id="863227"/>
    <lineage>
        <taxon>Bacteria</taxon>
        <taxon>Pseudomonadati</taxon>
        <taxon>Pseudomonadota</taxon>
        <taxon>Betaproteobacteria</taxon>
        <taxon>Burkholderiales</taxon>
        <taxon>Burkholderiaceae</taxon>
        <taxon>Trinickia</taxon>
    </lineage>
</organism>
<accession>A0A2T3XYH0</accession>
<dbReference type="PROSITE" id="PS51257">
    <property type="entry name" value="PROKAR_LIPOPROTEIN"/>
    <property type="match status" value="1"/>
</dbReference>
<evidence type="ECO:0000256" key="1">
    <source>
        <dbReference type="SAM" id="MobiDB-lite"/>
    </source>
</evidence>
<dbReference type="RefSeq" id="WP_107150061.1">
    <property type="nucleotide sequence ID" value="NZ_PYUC01000003.1"/>
</dbReference>
<proteinExistence type="predicted"/>
<evidence type="ECO:0000313" key="2">
    <source>
        <dbReference type="EMBL" id="PTB21560.1"/>
    </source>
</evidence>
<name>A0A2T3XYH0_9BURK</name>
<feature type="region of interest" description="Disordered" evidence="1">
    <location>
        <begin position="128"/>
        <end position="152"/>
    </location>
</feature>
<dbReference type="Proteomes" id="UP000240638">
    <property type="component" value="Unassembled WGS sequence"/>
</dbReference>
<comment type="caution">
    <text evidence="2">The sequence shown here is derived from an EMBL/GenBank/DDBJ whole genome shotgun (WGS) entry which is preliminary data.</text>
</comment>
<reference evidence="2 3" key="1">
    <citation type="submission" date="2018-03" db="EMBL/GenBank/DDBJ databases">
        <title>Whole genome analyses suggest that Burkholderia sensu lato contains two further novel genera in the rhizoxinica-symbiotica group Mycetohabitans gen. nov., and Trinickia gen. nov.: implications for the evolution of diazotrophy and nodulation in the Burkholderiaceae.</title>
        <authorList>
            <person name="Estrada De Los Santos P."/>
            <person name="Palmer M."/>
            <person name="Chavez-Ramirez B."/>
            <person name="Steenkamp E.T."/>
            <person name="Hirsch A.M."/>
            <person name="Manyaka P."/>
            <person name="Maluk M."/>
            <person name="Lafos M."/>
            <person name="Crook M."/>
            <person name="Gross E."/>
            <person name="Simon M.F."/>
            <person name="Bueno Dos Reis Junior F."/>
            <person name="Poole P.S."/>
            <person name="Venter S.N."/>
            <person name="James E.K."/>
        </authorList>
    </citation>
    <scope>NUCLEOTIDE SEQUENCE [LARGE SCALE GENOMIC DNA]</scope>
    <source>
        <strain evidence="2 3">JPY-366</strain>
    </source>
</reference>